<dbReference type="InParanoid" id="A0A163J7W9"/>
<evidence type="ECO:0000259" key="1">
    <source>
        <dbReference type="Pfam" id="PF12937"/>
    </source>
</evidence>
<name>A0A163J7W9_ABSGL</name>
<reference evidence="2" key="1">
    <citation type="submission" date="2016-04" db="EMBL/GenBank/DDBJ databases">
        <authorList>
            <person name="Evans L.H."/>
            <person name="Alamgir A."/>
            <person name="Owens N."/>
            <person name="Weber N.D."/>
            <person name="Virtaneva K."/>
            <person name="Barbian K."/>
            <person name="Babar A."/>
            <person name="Rosenke K."/>
        </authorList>
    </citation>
    <scope>NUCLEOTIDE SEQUENCE [LARGE SCALE GENOMIC DNA]</scope>
    <source>
        <strain evidence="2">CBS 101.48</strain>
    </source>
</reference>
<gene>
    <name evidence="2" type="primary">ABSGL_03200.1 scaffold 4267</name>
</gene>
<dbReference type="OrthoDB" id="10257471at2759"/>
<evidence type="ECO:0000313" key="2">
    <source>
        <dbReference type="EMBL" id="SAL97693.1"/>
    </source>
</evidence>
<dbReference type="SUPFAM" id="SSF81383">
    <property type="entry name" value="F-box domain"/>
    <property type="match status" value="1"/>
</dbReference>
<dbReference type="Gene3D" id="3.80.10.10">
    <property type="entry name" value="Ribonuclease Inhibitor"/>
    <property type="match status" value="1"/>
</dbReference>
<organism evidence="2">
    <name type="scientific">Absidia glauca</name>
    <name type="common">Pin mould</name>
    <dbReference type="NCBI Taxonomy" id="4829"/>
    <lineage>
        <taxon>Eukaryota</taxon>
        <taxon>Fungi</taxon>
        <taxon>Fungi incertae sedis</taxon>
        <taxon>Mucoromycota</taxon>
        <taxon>Mucoromycotina</taxon>
        <taxon>Mucoromycetes</taxon>
        <taxon>Mucorales</taxon>
        <taxon>Cunninghamellaceae</taxon>
        <taxon>Absidia</taxon>
    </lineage>
</organism>
<dbReference type="InterPro" id="IPR001810">
    <property type="entry name" value="F-box_dom"/>
</dbReference>
<dbReference type="AlphaFoldDB" id="A0A163J7W9"/>
<dbReference type="Proteomes" id="UP000078561">
    <property type="component" value="Unassembled WGS sequence"/>
</dbReference>
<dbReference type="InterPro" id="IPR036047">
    <property type="entry name" value="F-box-like_dom_sf"/>
</dbReference>
<dbReference type="EMBL" id="LT551899">
    <property type="protein sequence ID" value="SAL97693.1"/>
    <property type="molecule type" value="Genomic_DNA"/>
</dbReference>
<dbReference type="Pfam" id="PF12937">
    <property type="entry name" value="F-box-like"/>
    <property type="match status" value="1"/>
</dbReference>
<feature type="domain" description="F-box" evidence="1">
    <location>
        <begin position="7"/>
        <end position="49"/>
    </location>
</feature>
<dbReference type="InterPro" id="IPR032675">
    <property type="entry name" value="LRR_dom_sf"/>
</dbReference>
<sequence>MAVDTRSLPMELAEMIIVYVNSKRELFQCALTSRLFYAASNPKLWRRPSNSGQLGIVSVNYFSALAKQTRKYNIEATPFGHHICHLDINNPVMEDIVRLLEHAPLLERLTLHSIYFCDKDLERITDLCPQLKALELSKCHLGIEHQTAPLVVKGNLLQLIKLDQCGGNLWPCFMQISTLLSLVVIEKSDALQSELPRKLVDGSTPWPLLRCLLVNSSEDERIRDDNDEQLDGEVYRSPLFGCSLVRFF</sequence>
<dbReference type="SUPFAM" id="SSF52047">
    <property type="entry name" value="RNI-like"/>
    <property type="match status" value="1"/>
</dbReference>
<accession>A0A163J7W9</accession>
<keyword evidence="3" id="KW-1185">Reference proteome</keyword>
<evidence type="ECO:0000313" key="3">
    <source>
        <dbReference type="Proteomes" id="UP000078561"/>
    </source>
</evidence>
<proteinExistence type="predicted"/>
<protein>
    <recommendedName>
        <fullName evidence="1">F-box domain-containing protein</fullName>
    </recommendedName>
</protein>